<gene>
    <name evidence="1" type="primary">yqeC</name>
    <name evidence="1" type="ORF">I6U48_03705</name>
</gene>
<protein>
    <submittedName>
        <fullName evidence="1">Selenium-dependent hydroxylase accessory protein YqeC</fullName>
    </submittedName>
</protein>
<dbReference type="EMBL" id="JAEEGC010000017">
    <property type="protein sequence ID" value="MBV7272022.1"/>
    <property type="molecule type" value="Genomic_DNA"/>
</dbReference>
<evidence type="ECO:0000313" key="2">
    <source>
        <dbReference type="Proteomes" id="UP000694308"/>
    </source>
</evidence>
<dbReference type="Proteomes" id="UP000694308">
    <property type="component" value="Unassembled WGS sequence"/>
</dbReference>
<organism evidence="1 2">
    <name type="scientific">Clostridium thailandense</name>
    <dbReference type="NCBI Taxonomy" id="2794346"/>
    <lineage>
        <taxon>Bacteria</taxon>
        <taxon>Bacillati</taxon>
        <taxon>Bacillota</taxon>
        <taxon>Clostridia</taxon>
        <taxon>Eubacteriales</taxon>
        <taxon>Clostridiaceae</taxon>
        <taxon>Clostridium</taxon>
    </lineage>
</organism>
<proteinExistence type="predicted"/>
<accession>A0A949TMI8</accession>
<reference evidence="1" key="1">
    <citation type="submission" date="2020-12" db="EMBL/GenBank/DDBJ databases">
        <title>Clostridium thailandense sp. nov., a novel acetogenic bacterium isolated from peat land soil in Thailand.</title>
        <authorList>
            <person name="Chaikitkaew S."/>
            <person name="Birkeland N.K."/>
        </authorList>
    </citation>
    <scope>NUCLEOTIDE SEQUENCE</scope>
    <source>
        <strain evidence="1">PL3</strain>
    </source>
</reference>
<dbReference type="AlphaFoldDB" id="A0A949TMI8"/>
<sequence>MKLKDLLNLNRGDIVSIVGAGGKTTFMYSLAEELRNESKVLVTTTTKIYMPEKKYYDFVSIGEGSFDKFNNHNGIYLYGKCVNSENKIIGLNENVIDNKLSYFDYILIEADGSKKKPIKGWKDDEPVVINNTKKTIGIIDIEVIGKEINNDNVHRLEKFINITKMKENDLINIAGLVSLIYHNKGLFKDSKGEKILFINKVEGLGKRELAYKLITCILEKNKGYIDRIISGSLKNKEYSLIKL</sequence>
<comment type="caution">
    <text evidence="1">The sequence shown here is derived from an EMBL/GenBank/DDBJ whole genome shotgun (WGS) entry which is preliminary data.</text>
</comment>
<dbReference type="Pfam" id="PF19842">
    <property type="entry name" value="YqeC"/>
    <property type="match status" value="1"/>
</dbReference>
<evidence type="ECO:0000313" key="1">
    <source>
        <dbReference type="EMBL" id="MBV7272022.1"/>
    </source>
</evidence>
<name>A0A949TMI8_9CLOT</name>
<dbReference type="NCBIfam" id="TIGR03172">
    <property type="entry name" value="selenium cofactor biosynthesis protein YqeC"/>
    <property type="match status" value="1"/>
</dbReference>
<dbReference type="RefSeq" id="WP_218319058.1">
    <property type="nucleotide sequence ID" value="NZ_JAEEGC010000017.1"/>
</dbReference>
<dbReference type="InterPro" id="IPR017587">
    <property type="entry name" value="YqeC"/>
</dbReference>
<keyword evidence="2" id="KW-1185">Reference proteome</keyword>